<dbReference type="InterPro" id="IPR003033">
    <property type="entry name" value="SCP2_sterol-bd_dom"/>
</dbReference>
<dbReference type="EMBL" id="AP018795">
    <property type="protein sequence ID" value="BBF64709.1"/>
    <property type="molecule type" value="Genomic_DNA"/>
</dbReference>
<evidence type="ECO:0000313" key="1">
    <source>
        <dbReference type="EMBL" id="BBF64709.1"/>
    </source>
</evidence>
<organism evidence="1 2">
    <name type="scientific">Acidithiobacillus ferridurans</name>
    <dbReference type="NCBI Taxonomy" id="1232575"/>
    <lineage>
        <taxon>Bacteria</taxon>
        <taxon>Pseudomonadati</taxon>
        <taxon>Pseudomonadota</taxon>
        <taxon>Acidithiobacillia</taxon>
        <taxon>Acidithiobacillales</taxon>
        <taxon>Acidithiobacillaceae</taxon>
        <taxon>Acidithiobacillus</taxon>
    </lineage>
</organism>
<sequence length="126" mass="14413">MERFLSIPWMEAYAAHCSADEALAAALKGFNASIEYGWLDTDYPNVYLTLVNGLPHGVTETLPKKAQLRVHASRETWMRIHQRELSGKKAFLTQQLQFRGSMLTLLKYMDPFNATFRRMGDIPATF</sequence>
<dbReference type="Proteomes" id="UP000280188">
    <property type="component" value="Chromosome"/>
</dbReference>
<keyword evidence="2" id="KW-1185">Reference proteome</keyword>
<dbReference type="Gene3D" id="3.30.1050.10">
    <property type="entry name" value="SCP2 sterol-binding domain"/>
    <property type="match status" value="1"/>
</dbReference>
<name>A0A2Z6IH27_ACIFI</name>
<accession>A0A2Z6IH27</accession>
<proteinExistence type="predicted"/>
<dbReference type="SUPFAM" id="SSF55718">
    <property type="entry name" value="SCP-like"/>
    <property type="match status" value="1"/>
</dbReference>
<dbReference type="RefSeq" id="WP_126604464.1">
    <property type="nucleotide sequence ID" value="NZ_AP018795.1"/>
</dbReference>
<dbReference type="AlphaFoldDB" id="A0A2Z6IH27"/>
<protein>
    <submittedName>
        <fullName evidence="1">Uncharacterized protein</fullName>
    </submittedName>
</protein>
<evidence type="ECO:0000313" key="2">
    <source>
        <dbReference type="Proteomes" id="UP000280188"/>
    </source>
</evidence>
<gene>
    <name evidence="1" type="ORF">AFERRID_09270</name>
</gene>
<dbReference type="InterPro" id="IPR036527">
    <property type="entry name" value="SCP2_sterol-bd_dom_sf"/>
</dbReference>
<dbReference type="KEGG" id="afj:AFERRID_09270"/>
<reference evidence="1 2" key="1">
    <citation type="journal article" date="2018" name="Microbiol. Resour. Announc.">
        <title>Complete Genome Sequence of Acidithiobacillus ferridurans JCM 18981.</title>
        <authorList>
            <person name="Miyauchi T."/>
            <person name="Kouzuma A."/>
            <person name="Abe T."/>
            <person name="Watanabe K."/>
        </authorList>
    </citation>
    <scope>NUCLEOTIDE SEQUENCE [LARGE SCALE GENOMIC DNA]</scope>
    <source>
        <strain evidence="2">ATCC 33020 / DSM 29468 / JCM 18981 / 11Fe</strain>
    </source>
</reference>
<dbReference type="Pfam" id="PF02036">
    <property type="entry name" value="SCP2"/>
    <property type="match status" value="1"/>
</dbReference>